<accession>A0A1W6MYA2</accession>
<sequence length="286" mass="33440">MRRRRRIEVRNAMRLRAYVLAADPAWLETSIQSYYDVVEKIVVSYDRNKVGWTGRPLPIDECLDRAKSVDKDNKMEFVPGDYAILSNAPMANETRQRREALARAGDADWVLQLDTDEVVTNPSSLLKRLAAFPASVACVRWPMRSFFQQSTDGRYLEVCSKRRGHVEEYFPVAVRPGATLAEARCTHKDTMTLKSRTFSFESLSDPNARLARNETMLHFSWVRSDEQMRRKLQSWGHSRDFDTERYYREIWSRAPTEWKSLRDFHPFAPPTWPALRPTELPYAVNW</sequence>
<keyword evidence="2" id="KW-1185">Reference proteome</keyword>
<dbReference type="KEGG" id="mbry:B1812_17380"/>
<evidence type="ECO:0008006" key="3">
    <source>
        <dbReference type="Google" id="ProtNLM"/>
    </source>
</evidence>
<evidence type="ECO:0000313" key="1">
    <source>
        <dbReference type="EMBL" id="ARN82564.1"/>
    </source>
</evidence>
<dbReference type="RefSeq" id="WP_085772694.1">
    <property type="nucleotide sequence ID" value="NZ_AP027149.1"/>
</dbReference>
<dbReference type="AlphaFoldDB" id="A0A1W6MYA2"/>
<evidence type="ECO:0000313" key="2">
    <source>
        <dbReference type="Proteomes" id="UP000193978"/>
    </source>
</evidence>
<gene>
    <name evidence="1" type="ORF">B1812_17380</name>
</gene>
<reference evidence="1 2" key="1">
    <citation type="submission" date="2017-02" db="EMBL/GenBank/DDBJ databases">
        <authorList>
            <person name="Peterson S.W."/>
        </authorList>
    </citation>
    <scope>NUCLEOTIDE SEQUENCE [LARGE SCALE GENOMIC DNA]</scope>
    <source>
        <strain evidence="1 2">S285</strain>
    </source>
</reference>
<proteinExistence type="predicted"/>
<dbReference type="STRING" id="655015.B1812_17380"/>
<dbReference type="EMBL" id="CP019948">
    <property type="protein sequence ID" value="ARN82564.1"/>
    <property type="molecule type" value="Genomic_DNA"/>
</dbReference>
<organism evidence="1 2">
    <name type="scientific">Methylocystis bryophila</name>
    <dbReference type="NCBI Taxonomy" id="655015"/>
    <lineage>
        <taxon>Bacteria</taxon>
        <taxon>Pseudomonadati</taxon>
        <taxon>Pseudomonadota</taxon>
        <taxon>Alphaproteobacteria</taxon>
        <taxon>Hyphomicrobiales</taxon>
        <taxon>Methylocystaceae</taxon>
        <taxon>Methylocystis</taxon>
    </lineage>
</organism>
<protein>
    <recommendedName>
        <fullName evidence="3">Glycosyl transferase family 2</fullName>
    </recommendedName>
</protein>
<name>A0A1W6MYA2_9HYPH</name>
<dbReference type="Proteomes" id="UP000193978">
    <property type="component" value="Chromosome"/>
</dbReference>